<dbReference type="EMBL" id="MU129003">
    <property type="protein sequence ID" value="KAF9511256.1"/>
    <property type="molecule type" value="Genomic_DNA"/>
</dbReference>
<comment type="caution">
    <text evidence="6">The sequence shown here is derived from an EMBL/GenBank/DDBJ whole genome shotgun (WGS) entry which is preliminary data.</text>
</comment>
<dbReference type="PANTHER" id="PTHR12389:SF0">
    <property type="entry name" value="E3 UBIQUITIN-PROTEIN LIGASE LISTERIN"/>
    <property type="match status" value="1"/>
</dbReference>
<evidence type="ECO:0000259" key="3">
    <source>
        <dbReference type="Pfam" id="PF22958"/>
    </source>
</evidence>
<gene>
    <name evidence="6" type="ORF">BS47DRAFT_1395259</name>
</gene>
<feature type="domain" description="E3 ubiquitin-protein ligase listerin ubiquitin conjugating" evidence="5">
    <location>
        <begin position="1664"/>
        <end position="1743"/>
    </location>
</feature>
<sequence length="1788" mass="198806">MAKGKSSATSATRKKHAKKAAGDNDTTPASINPSTKKGKLKKGETPPPHIKQYIPQSKPAPAQPDPLDSLGLVHVLDKDLVVLLRKLAKKDSVTRAKAIEEIRVWCDKDESSGSIDMIPIWLHHLPSLCLHPARRIRLLAASLHDHLLDRADTRASIVSYIRDRASTSQSEAILGSWCLSSWDIDRTVARESNRSWAKIIRWKHNGTGPDASILALEDDQLTEGLANFGCEALLAPDSLYLAIFPPAVQSVSLNPYSTRRLPGRQAPVFRESVDVEILRKLELDEESEDDRRARLRAGSLGSLKWLLDSYRTINIRPEFVLNLLQRLLSDITTFSTLHHSARPRFGDSGIESVAYGHNQPLASFSTYDNSICLLTPYLPNICTYVLGSAWVEPDPTVRANMWIPLLTFLRDVPEAWTLAAKWKPNANDQIHGESAINDDHGDASGSSDDEVDESFGNRHLTSQDENTYSNELPAVTDSWPYHEFLQFLQLGCRGSPVQGYSTVVVILSTIPTEILPHSSSALGDMFASFWAAFDGRALSTSLEKERRDSVLAFLSALLECVVFYARRLWRGPGFSAESLNREHSSSVNDQGRLASDSQDISLLLVREQWSRIWDVWTKAQLMLPGGLFGVTLGKSLLRLYSIDEELFTGAWETISSIVLLSPGLTKDIGAVAVFSSIDEEFSSSSTDGQRLGAMAYPVISNWMQIHITQLSNQSQYDSTDMMDHADVLVSLLEKFGSRMTHNADIASALGRLIDDRISIFLEGLPPPSFVSFFLAYARFQPGRAQSTWLTILGEIGSGAVSTFETRVQRLSALLEDSRMPETLKANDELSELVSLVFDKCLLEDNTFDMYLDVLTGLFRKADIYLNTEVILVVRSRLRRIFKTKTDQLLRSRETSLIPIRVYLTLMEQFPTRFKDEAFLNDVMPHMFLLAHLLIDGNLYPNDLARATAAWNEWRANASTTISVVEISIRETLKSCLIDTEMAASPVVILDLASHIGGSEEPSTSLGAGVLPDQASFDVFLSSIASFRPHASLTVTDPLVPLGSPSGKPLQVFSYDRHGLSAYARATLALHHAVSRNRHASLQNLWALRHLSALAVFARDFAAIPSLPNPLFASQDLAEAQVRAEEIVEKTHQSILYMLTAVSGELSFSWHQDMITSLREVGSGALINGGQLAELIGVLYSKSVQEEGSLFPRILHIILRGILREASSEEANLWLGLAQTIQDKAVNSAVAIVLCLINLNLEFPRLDRYRNEIASRLSGVSPQKAKTEGLKLLRLLDAAAPNTESGVIFLPTQRTVFMVQTCQKWVNGDGDLSEEIESHLLSVFIHIAPLLQSIPGSHWDFIADLVELNLENASFEDESLATLHRTLRLVLEVDQLASSNRALREVWSERQPTIYRFIKKLLVVPIADNLTPSLPRDLCRALVVSIVASASTALVDDDSFISLPHLLNDASVDVRLISFQLMHDAAKKYTEKVILETEVDGTGDFIPSLPSKLMSMLETSVGSLEAPPGDVLSPDSMTLLLAWMLVFDLFVDATPRVKAGYIEQLRNTNVVEVELLPFLFTCLDVGLSRKPFSLDVWSVDEYHVSLYDESLPSSLRILAAHVYYRALMVVPSLVRTWWLECKDRQLSAAVASYTSQQFSPKIIDQQLALVKLPHILGELQSETVSIKTVAALHEIIITYLIDEQQMEIGLRFPPDYPLHGLEIKDMKRVGVQENKWRGWLFNVQQIAQNGLVVDALFWFKKNVNVIVAVCAAIDKHVALPALSVLRTAHYRQNRVKPAKIVSMLDVCIK</sequence>
<proteinExistence type="inferred from homology"/>
<keyword evidence="1" id="KW-0862">Zinc</keyword>
<feature type="domain" description="E3 ubiquitin-protein ligase listerin HEAT repeat region" evidence="4">
    <location>
        <begin position="1440"/>
        <end position="1650"/>
    </location>
</feature>
<dbReference type="InterPro" id="IPR054477">
    <property type="entry name" value="LTN1_E3_ligase_6th"/>
</dbReference>
<keyword evidence="1" id="KW-0479">Metal-binding</keyword>
<dbReference type="OrthoDB" id="6108at2759"/>
<feature type="compositionally biased region" description="Polar residues" evidence="2">
    <location>
        <begin position="1"/>
        <end position="11"/>
    </location>
</feature>
<evidence type="ECO:0000313" key="7">
    <source>
        <dbReference type="Proteomes" id="UP000886523"/>
    </source>
</evidence>
<accession>A0A9P6ASU8</accession>
<keyword evidence="1" id="KW-0808">Transferase</keyword>
<dbReference type="GO" id="GO:0043023">
    <property type="term" value="F:ribosomal large subunit binding"/>
    <property type="evidence" value="ECO:0007669"/>
    <property type="project" value="TreeGrafter"/>
</dbReference>
<comment type="catalytic activity">
    <reaction evidence="1">
        <text>S-ubiquitinyl-[E2 ubiquitin-conjugating enzyme]-L-cysteine + [acceptor protein]-L-lysine = [E2 ubiquitin-conjugating enzyme]-L-cysteine + N(6)-ubiquitinyl-[acceptor protein]-L-lysine.</text>
        <dbReference type="EC" id="2.3.2.27"/>
    </reaction>
</comment>
<dbReference type="GO" id="GO:0072344">
    <property type="term" value="P:rescue of stalled ribosome"/>
    <property type="evidence" value="ECO:0007669"/>
    <property type="project" value="UniProtKB-UniRule"/>
</dbReference>
<keyword evidence="1" id="KW-0863">Zinc-finger</keyword>
<dbReference type="GO" id="GO:1990116">
    <property type="term" value="P:ribosome-associated ubiquitin-dependent protein catabolic process"/>
    <property type="evidence" value="ECO:0007669"/>
    <property type="project" value="UniProtKB-UniRule"/>
</dbReference>
<dbReference type="InterPro" id="IPR054476">
    <property type="entry name" value="Ltn1_N"/>
</dbReference>
<feature type="compositionally biased region" description="Polar residues" evidence="2">
    <location>
        <begin position="24"/>
        <end position="35"/>
    </location>
</feature>
<dbReference type="Pfam" id="PF23009">
    <property type="entry name" value="UBC_like"/>
    <property type="match status" value="1"/>
</dbReference>
<name>A0A9P6ASU8_9AGAM</name>
<protein>
    <recommendedName>
        <fullName evidence="1">E3 ubiquitin-protein ligase listerin</fullName>
        <ecNumber evidence="1">2.3.2.27</ecNumber>
    </recommendedName>
    <alternativeName>
        <fullName evidence="1">RING-type E3 ubiquitin transferase listerin</fullName>
    </alternativeName>
</protein>
<evidence type="ECO:0000259" key="5">
    <source>
        <dbReference type="Pfam" id="PF23009"/>
    </source>
</evidence>
<dbReference type="GO" id="GO:0008270">
    <property type="term" value="F:zinc ion binding"/>
    <property type="evidence" value="ECO:0007669"/>
    <property type="project" value="UniProtKB-KW"/>
</dbReference>
<dbReference type="Pfam" id="PF22958">
    <property type="entry name" value="Ltn1_1st"/>
    <property type="match status" value="1"/>
</dbReference>
<evidence type="ECO:0000256" key="2">
    <source>
        <dbReference type="SAM" id="MobiDB-lite"/>
    </source>
</evidence>
<evidence type="ECO:0000313" key="6">
    <source>
        <dbReference type="EMBL" id="KAF9511256.1"/>
    </source>
</evidence>
<feature type="domain" description="E3 ubiquitin-protein ligase listerin N-terminal" evidence="3">
    <location>
        <begin position="76"/>
        <end position="198"/>
    </location>
</feature>
<dbReference type="EC" id="2.3.2.27" evidence="1"/>
<dbReference type="GO" id="GO:0005829">
    <property type="term" value="C:cytosol"/>
    <property type="evidence" value="ECO:0007669"/>
    <property type="project" value="UniProtKB-UniRule"/>
</dbReference>
<dbReference type="InterPro" id="IPR054478">
    <property type="entry name" value="LTN1_UBC"/>
</dbReference>
<dbReference type="GO" id="GO:1990112">
    <property type="term" value="C:RQC complex"/>
    <property type="evidence" value="ECO:0007669"/>
    <property type="project" value="UniProtKB-UniRule"/>
</dbReference>
<comment type="function">
    <text evidence="1">E3 ubiquitin-protein ligase. Component of the ribosome quality control complex (RQC), a ribosome-associated complex that mediates ubiquitination and extraction of incompletely synthesized nascent chains for proteasomal degradation.</text>
</comment>
<dbReference type="Pfam" id="PF22999">
    <property type="entry name" value="LTN1_E3_ligase_6th"/>
    <property type="match status" value="1"/>
</dbReference>
<reference evidence="6" key="1">
    <citation type="journal article" date="2020" name="Nat. Commun.">
        <title>Large-scale genome sequencing of mycorrhizal fungi provides insights into the early evolution of symbiotic traits.</title>
        <authorList>
            <person name="Miyauchi S."/>
            <person name="Kiss E."/>
            <person name="Kuo A."/>
            <person name="Drula E."/>
            <person name="Kohler A."/>
            <person name="Sanchez-Garcia M."/>
            <person name="Morin E."/>
            <person name="Andreopoulos B."/>
            <person name="Barry K.W."/>
            <person name="Bonito G."/>
            <person name="Buee M."/>
            <person name="Carver A."/>
            <person name="Chen C."/>
            <person name="Cichocki N."/>
            <person name="Clum A."/>
            <person name="Culley D."/>
            <person name="Crous P.W."/>
            <person name="Fauchery L."/>
            <person name="Girlanda M."/>
            <person name="Hayes R.D."/>
            <person name="Keri Z."/>
            <person name="LaButti K."/>
            <person name="Lipzen A."/>
            <person name="Lombard V."/>
            <person name="Magnuson J."/>
            <person name="Maillard F."/>
            <person name="Murat C."/>
            <person name="Nolan M."/>
            <person name="Ohm R.A."/>
            <person name="Pangilinan J."/>
            <person name="Pereira M.F."/>
            <person name="Perotto S."/>
            <person name="Peter M."/>
            <person name="Pfister S."/>
            <person name="Riley R."/>
            <person name="Sitrit Y."/>
            <person name="Stielow J.B."/>
            <person name="Szollosi G."/>
            <person name="Zifcakova L."/>
            <person name="Stursova M."/>
            <person name="Spatafora J.W."/>
            <person name="Tedersoo L."/>
            <person name="Vaario L.M."/>
            <person name="Yamada A."/>
            <person name="Yan M."/>
            <person name="Wang P."/>
            <person name="Xu J."/>
            <person name="Bruns T."/>
            <person name="Baldrian P."/>
            <person name="Vilgalys R."/>
            <person name="Dunand C."/>
            <person name="Henrissat B."/>
            <person name="Grigoriev I.V."/>
            <person name="Hibbett D."/>
            <person name="Nagy L.G."/>
            <person name="Martin F.M."/>
        </authorList>
    </citation>
    <scope>NUCLEOTIDE SEQUENCE</scope>
    <source>
        <strain evidence="6">UP504</strain>
    </source>
</reference>
<comment type="pathway">
    <text evidence="1">Protein modification; protein ubiquitination.</text>
</comment>
<comment type="similarity">
    <text evidence="1">Belongs to the LTN1 family.</text>
</comment>
<feature type="region of interest" description="Disordered" evidence="2">
    <location>
        <begin position="1"/>
        <end position="66"/>
    </location>
</feature>
<feature type="region of interest" description="Disordered" evidence="2">
    <location>
        <begin position="429"/>
        <end position="455"/>
    </location>
</feature>
<comment type="subunit">
    <text evidence="1">Component of the ribosome quality control complex (RQC).</text>
</comment>
<dbReference type="GO" id="GO:0061630">
    <property type="term" value="F:ubiquitin protein ligase activity"/>
    <property type="evidence" value="ECO:0007669"/>
    <property type="project" value="UniProtKB-UniRule"/>
</dbReference>
<dbReference type="InterPro" id="IPR039795">
    <property type="entry name" value="LTN1/Rkr1"/>
</dbReference>
<evidence type="ECO:0000259" key="4">
    <source>
        <dbReference type="Pfam" id="PF22999"/>
    </source>
</evidence>
<organism evidence="6 7">
    <name type="scientific">Hydnum rufescens UP504</name>
    <dbReference type="NCBI Taxonomy" id="1448309"/>
    <lineage>
        <taxon>Eukaryota</taxon>
        <taxon>Fungi</taxon>
        <taxon>Dikarya</taxon>
        <taxon>Basidiomycota</taxon>
        <taxon>Agaricomycotina</taxon>
        <taxon>Agaricomycetes</taxon>
        <taxon>Cantharellales</taxon>
        <taxon>Hydnaceae</taxon>
        <taxon>Hydnum</taxon>
    </lineage>
</organism>
<dbReference type="PANTHER" id="PTHR12389">
    <property type="entry name" value="ZINC FINGER PROTEIN 294"/>
    <property type="match status" value="1"/>
</dbReference>
<keyword evidence="1" id="KW-0833">Ubl conjugation pathway</keyword>
<dbReference type="Proteomes" id="UP000886523">
    <property type="component" value="Unassembled WGS sequence"/>
</dbReference>
<evidence type="ECO:0000256" key="1">
    <source>
        <dbReference type="RuleBase" id="RU367090"/>
    </source>
</evidence>
<keyword evidence="7" id="KW-1185">Reference proteome</keyword>